<evidence type="ECO:0000256" key="7">
    <source>
        <dbReference type="SAM" id="Phobius"/>
    </source>
</evidence>
<feature type="domain" description="Major facilitator superfamily (MFS) profile" evidence="8">
    <location>
        <begin position="17"/>
        <end position="496"/>
    </location>
</feature>
<keyword evidence="4 7" id="KW-0812">Transmembrane</keyword>
<evidence type="ECO:0000313" key="10">
    <source>
        <dbReference type="Proteomes" id="UP000586042"/>
    </source>
</evidence>
<comment type="caution">
    <text evidence="9">The sequence shown here is derived from an EMBL/GenBank/DDBJ whole genome shotgun (WGS) entry which is preliminary data.</text>
</comment>
<evidence type="ECO:0000313" key="9">
    <source>
        <dbReference type="EMBL" id="NUW37810.1"/>
    </source>
</evidence>
<evidence type="ECO:0000256" key="5">
    <source>
        <dbReference type="ARBA" id="ARBA00022989"/>
    </source>
</evidence>
<dbReference type="CDD" id="cd17321">
    <property type="entry name" value="MFS_MMR_MDR_like"/>
    <property type="match status" value="1"/>
</dbReference>
<dbReference type="Pfam" id="PF07690">
    <property type="entry name" value="MFS_1"/>
    <property type="match status" value="1"/>
</dbReference>
<organism evidence="9 10">
    <name type="scientific">Nonomuraea montanisoli</name>
    <dbReference type="NCBI Taxonomy" id="2741721"/>
    <lineage>
        <taxon>Bacteria</taxon>
        <taxon>Bacillati</taxon>
        <taxon>Actinomycetota</taxon>
        <taxon>Actinomycetes</taxon>
        <taxon>Streptosporangiales</taxon>
        <taxon>Streptosporangiaceae</taxon>
        <taxon>Nonomuraea</taxon>
    </lineage>
</organism>
<dbReference type="InterPro" id="IPR020846">
    <property type="entry name" value="MFS_dom"/>
</dbReference>
<reference evidence="9 10" key="1">
    <citation type="submission" date="2020-06" db="EMBL/GenBank/DDBJ databases">
        <title>Nonomuraea sp. SMC257, a novel actinomycete isolated from soil.</title>
        <authorList>
            <person name="Chanama M."/>
        </authorList>
    </citation>
    <scope>NUCLEOTIDE SEQUENCE [LARGE SCALE GENOMIC DNA]</scope>
    <source>
        <strain evidence="9 10">SMC257</strain>
    </source>
</reference>
<feature type="transmembrane region" description="Helical" evidence="7">
    <location>
        <begin position="170"/>
        <end position="191"/>
    </location>
</feature>
<protein>
    <submittedName>
        <fullName evidence="9">MFS transporter</fullName>
    </submittedName>
</protein>
<dbReference type="GO" id="GO:0022857">
    <property type="term" value="F:transmembrane transporter activity"/>
    <property type="evidence" value="ECO:0007669"/>
    <property type="project" value="InterPro"/>
</dbReference>
<sequence>MTGSVSRGPARRGRWAGLAVLSAGVLVVVMDMTVLNVALPAITQDLRPDAVHVLWMVDVYALVLAGLLVTLGALGDRWGRRRLLLTGFAVFGTASAAVLAAGGPEAVIAVRALLGVGGAMIMPSTLSMIRHLFPDPRERATALGVWTAMAAVGGAFGPVLGGLLLELLSWRAAFLVNVPVMAVAVVAGLFLLPESRDPAPGRWDVPGAVLSIAGMVALVYAVKHAGAGGGALDGVTLSAGAFAVAALGWFVARCLRRPDPLLEIRLFRSGAFSAGVVAALATSVAMTGTLLLLAQWLQLVREYSPLESGVRLLPAALAALVAAPLAPRLAARVGARAVLAGGLAVSGTGFLVVYGAPEPLGYPAVAAALALIGFGQGALAIASAVVMAGSPPEKSGGAAAIEETSYEVGGVLGVAVLGSVAAAVYRGELPRQAGAAARESLGGALDVATELGAAGARLAGQATAAFTASLAVTCTAGALLMLVAAVAAWLLTPAGLDLSGRRH</sequence>
<keyword evidence="6 7" id="KW-0472">Membrane</keyword>
<comment type="subcellular location">
    <subcellularLocation>
        <location evidence="1">Cell membrane</location>
        <topology evidence="1">Multi-pass membrane protein</topology>
    </subcellularLocation>
</comment>
<evidence type="ECO:0000256" key="3">
    <source>
        <dbReference type="ARBA" id="ARBA00022475"/>
    </source>
</evidence>
<dbReference type="InterPro" id="IPR036259">
    <property type="entry name" value="MFS_trans_sf"/>
</dbReference>
<feature type="transmembrane region" description="Helical" evidence="7">
    <location>
        <begin position="203"/>
        <end position="222"/>
    </location>
</feature>
<dbReference type="PROSITE" id="PS50850">
    <property type="entry name" value="MFS"/>
    <property type="match status" value="1"/>
</dbReference>
<feature type="transmembrane region" description="Helical" evidence="7">
    <location>
        <begin position="141"/>
        <end position="164"/>
    </location>
</feature>
<dbReference type="PANTHER" id="PTHR42718">
    <property type="entry name" value="MAJOR FACILITATOR SUPERFAMILY MULTIDRUG TRANSPORTER MFSC"/>
    <property type="match status" value="1"/>
</dbReference>
<feature type="transmembrane region" description="Helical" evidence="7">
    <location>
        <begin position="338"/>
        <end position="356"/>
    </location>
</feature>
<name>A0A7Y6IHM3_9ACTN</name>
<keyword evidence="5 7" id="KW-1133">Transmembrane helix</keyword>
<feature type="transmembrane region" description="Helical" evidence="7">
    <location>
        <begin position="83"/>
        <end position="102"/>
    </location>
</feature>
<evidence type="ECO:0000256" key="2">
    <source>
        <dbReference type="ARBA" id="ARBA00022448"/>
    </source>
</evidence>
<gene>
    <name evidence="9" type="ORF">HTZ77_41395</name>
</gene>
<feature type="transmembrane region" description="Helical" evidence="7">
    <location>
        <begin position="15"/>
        <end position="39"/>
    </location>
</feature>
<dbReference type="InterPro" id="IPR011701">
    <property type="entry name" value="MFS"/>
</dbReference>
<dbReference type="AlphaFoldDB" id="A0A7Y6IHM3"/>
<feature type="transmembrane region" description="Helical" evidence="7">
    <location>
        <begin position="468"/>
        <end position="492"/>
    </location>
</feature>
<dbReference type="PANTHER" id="PTHR42718:SF47">
    <property type="entry name" value="METHYL VIOLOGEN RESISTANCE PROTEIN SMVA"/>
    <property type="match status" value="1"/>
</dbReference>
<accession>A0A7Y6IHM3</accession>
<keyword evidence="3" id="KW-1003">Cell membrane</keyword>
<feature type="transmembrane region" description="Helical" evidence="7">
    <location>
        <begin position="234"/>
        <end position="252"/>
    </location>
</feature>
<feature type="transmembrane region" description="Helical" evidence="7">
    <location>
        <begin position="108"/>
        <end position="129"/>
    </location>
</feature>
<dbReference type="Gene3D" id="1.20.1720.10">
    <property type="entry name" value="Multidrug resistance protein D"/>
    <property type="match status" value="1"/>
</dbReference>
<keyword evidence="10" id="KW-1185">Reference proteome</keyword>
<dbReference type="GO" id="GO:0005886">
    <property type="term" value="C:plasma membrane"/>
    <property type="evidence" value="ECO:0007669"/>
    <property type="project" value="UniProtKB-SubCell"/>
</dbReference>
<evidence type="ECO:0000256" key="6">
    <source>
        <dbReference type="ARBA" id="ARBA00023136"/>
    </source>
</evidence>
<dbReference type="Proteomes" id="UP000586042">
    <property type="component" value="Unassembled WGS sequence"/>
</dbReference>
<dbReference type="SUPFAM" id="SSF103473">
    <property type="entry name" value="MFS general substrate transporter"/>
    <property type="match status" value="1"/>
</dbReference>
<dbReference type="Gene3D" id="1.20.1250.20">
    <property type="entry name" value="MFS general substrate transporter like domains"/>
    <property type="match status" value="1"/>
</dbReference>
<evidence type="ECO:0000259" key="8">
    <source>
        <dbReference type="PROSITE" id="PS50850"/>
    </source>
</evidence>
<proteinExistence type="predicted"/>
<feature type="transmembrane region" description="Helical" evidence="7">
    <location>
        <begin position="362"/>
        <end position="387"/>
    </location>
</feature>
<keyword evidence="2" id="KW-0813">Transport</keyword>
<dbReference type="RefSeq" id="WP_175595254.1">
    <property type="nucleotide sequence ID" value="NZ_JABWGN010000023.1"/>
</dbReference>
<dbReference type="EMBL" id="JABWGN010000023">
    <property type="protein sequence ID" value="NUW37810.1"/>
    <property type="molecule type" value="Genomic_DNA"/>
</dbReference>
<evidence type="ECO:0000256" key="4">
    <source>
        <dbReference type="ARBA" id="ARBA00022692"/>
    </source>
</evidence>
<evidence type="ECO:0000256" key="1">
    <source>
        <dbReference type="ARBA" id="ARBA00004651"/>
    </source>
</evidence>
<feature type="transmembrane region" description="Helical" evidence="7">
    <location>
        <begin position="309"/>
        <end position="326"/>
    </location>
</feature>
<feature type="transmembrane region" description="Helical" evidence="7">
    <location>
        <begin position="272"/>
        <end position="297"/>
    </location>
</feature>
<feature type="transmembrane region" description="Helical" evidence="7">
    <location>
        <begin position="51"/>
        <end position="71"/>
    </location>
</feature>